<dbReference type="Pfam" id="PF02646">
    <property type="entry name" value="RmuC"/>
    <property type="match status" value="1"/>
</dbReference>
<keyword evidence="2" id="KW-0233">DNA recombination</keyword>
<dbReference type="PANTHER" id="PTHR30563">
    <property type="entry name" value="DNA RECOMBINATION PROTEIN RMUC"/>
    <property type="match status" value="1"/>
</dbReference>
<organism evidence="5">
    <name type="scientific">hydrocarbon metagenome</name>
    <dbReference type="NCBI Taxonomy" id="938273"/>
    <lineage>
        <taxon>unclassified sequences</taxon>
        <taxon>metagenomes</taxon>
        <taxon>ecological metagenomes</taxon>
    </lineage>
</organism>
<comment type="caution">
    <text evidence="5">The sequence shown here is derived from an EMBL/GenBank/DDBJ whole genome shotgun (WGS) entry which is preliminary data.</text>
</comment>
<reference evidence="5" key="1">
    <citation type="journal article" date="2015" name="Proc. Natl. Acad. Sci. U.S.A.">
        <title>Networks of energetic and metabolic interactions define dynamics in microbial communities.</title>
        <authorList>
            <person name="Embree M."/>
            <person name="Liu J.K."/>
            <person name="Al-Bassam M.M."/>
            <person name="Zengler K."/>
        </authorList>
    </citation>
    <scope>NUCLEOTIDE SEQUENCE</scope>
</reference>
<accession>A0A0W8FNR8</accession>
<gene>
    <name evidence="5" type="ORF">ASZ90_007704</name>
</gene>
<dbReference type="GO" id="GO:0006310">
    <property type="term" value="P:DNA recombination"/>
    <property type="evidence" value="ECO:0007669"/>
    <property type="project" value="UniProtKB-KW"/>
</dbReference>
<protein>
    <submittedName>
        <fullName evidence="5">Dna recombination protein rmuc</fullName>
    </submittedName>
</protein>
<feature type="coiled-coil region" evidence="3">
    <location>
        <begin position="384"/>
        <end position="411"/>
    </location>
</feature>
<sequence>MQKDFIRLVAEKKMEVVLIIIIVLMIAGFALLYWRASRGSVDFANLISRLDNLRDFQERIDRSVREEIARSRAEVQVQAQQERTELAQSFKSFEGSVQMRLSELTAATEKKIEAVRLVIDEKLKQIQEDNTRQLELMRETVNEKLHNTLETRLGEAFKLVSDRLEQVHQGLGDMRNLAADVGNLQKVLTNVKVRGTWGEVQLGALLEEILSPEQYLKNVKIQENGSDFVEFAIKLPGQSDSPADSVLIPVDAKFPVEDYQRLLDAQERADAVAVDNAVRQLEASIKKAAKDISQKYLAPPKTTDFGIMFLPSEGLYAEVIRRTALVAVLQREHHIVVTGPTTFAALLNSLQMGFRTLAIQKRSSEVWKVLGEVKTAFGRFGDTLDAVHKRLEQAATSVDDARKKSKTIQNKLRDVEVLPDTSAEIILENKISNEEDL</sequence>
<evidence type="ECO:0000256" key="2">
    <source>
        <dbReference type="ARBA" id="ARBA00023172"/>
    </source>
</evidence>
<keyword evidence="4" id="KW-1133">Transmembrane helix</keyword>
<feature type="transmembrane region" description="Helical" evidence="4">
    <location>
        <begin position="16"/>
        <end position="34"/>
    </location>
</feature>
<dbReference type="EMBL" id="LNQE01000960">
    <property type="protein sequence ID" value="KUG22528.1"/>
    <property type="molecule type" value="Genomic_DNA"/>
</dbReference>
<proteinExistence type="predicted"/>
<keyword evidence="4" id="KW-0812">Transmembrane</keyword>
<dbReference type="InterPro" id="IPR003798">
    <property type="entry name" value="DNA_recombination_RmuC"/>
</dbReference>
<keyword evidence="1 3" id="KW-0175">Coiled coil</keyword>
<evidence type="ECO:0000256" key="4">
    <source>
        <dbReference type="SAM" id="Phobius"/>
    </source>
</evidence>
<dbReference type="PANTHER" id="PTHR30563:SF0">
    <property type="entry name" value="DNA RECOMBINATION PROTEIN RMUC"/>
    <property type="match status" value="1"/>
</dbReference>
<evidence type="ECO:0000256" key="1">
    <source>
        <dbReference type="ARBA" id="ARBA00023054"/>
    </source>
</evidence>
<name>A0A0W8FNR8_9ZZZZ</name>
<evidence type="ECO:0000256" key="3">
    <source>
        <dbReference type="SAM" id="Coils"/>
    </source>
</evidence>
<keyword evidence="4" id="KW-0472">Membrane</keyword>
<evidence type="ECO:0000313" key="5">
    <source>
        <dbReference type="EMBL" id="KUG22528.1"/>
    </source>
</evidence>
<dbReference type="AlphaFoldDB" id="A0A0W8FNR8"/>